<dbReference type="SUPFAM" id="SSF54427">
    <property type="entry name" value="NTF2-like"/>
    <property type="match status" value="1"/>
</dbReference>
<dbReference type="AlphaFoldDB" id="A0A382RAK8"/>
<dbReference type="InterPro" id="IPR032710">
    <property type="entry name" value="NTF2-like_dom_sf"/>
</dbReference>
<feature type="domain" description="SnoaL-like" evidence="1">
    <location>
        <begin position="13"/>
        <end position="140"/>
    </location>
</feature>
<evidence type="ECO:0000259" key="1">
    <source>
        <dbReference type="Pfam" id="PF13577"/>
    </source>
</evidence>
<name>A0A382RAK8_9ZZZZ</name>
<accession>A0A382RAK8</accession>
<evidence type="ECO:0000313" key="2">
    <source>
        <dbReference type="EMBL" id="SVC94177.1"/>
    </source>
</evidence>
<organism evidence="2">
    <name type="scientific">marine metagenome</name>
    <dbReference type="NCBI Taxonomy" id="408172"/>
    <lineage>
        <taxon>unclassified sequences</taxon>
        <taxon>metagenomes</taxon>
        <taxon>ecological metagenomes</taxon>
    </lineage>
</organism>
<dbReference type="CDD" id="cd00531">
    <property type="entry name" value="NTF2_like"/>
    <property type="match status" value="1"/>
</dbReference>
<dbReference type="InterPro" id="IPR037401">
    <property type="entry name" value="SnoaL-like"/>
</dbReference>
<dbReference type="EMBL" id="UINC01119986">
    <property type="protein sequence ID" value="SVC94177.1"/>
    <property type="molecule type" value="Genomic_DNA"/>
</dbReference>
<dbReference type="Pfam" id="PF13577">
    <property type="entry name" value="SnoaL_4"/>
    <property type="match status" value="1"/>
</dbReference>
<dbReference type="Gene3D" id="3.10.450.50">
    <property type="match status" value="1"/>
</dbReference>
<sequence>MADITAAELKELRELLEIEKIRKLKMLYAHLMDSHQIDALADLFTEDAVCEFGPEYGNWEGRETIRENYHGVFDDQAQFAAMHHQANHYVDLTGPETAIGRSYLLDVVTTAAPEEQPIVWFGLYDEEYRKVNEQWLISKCSLQFLWPQRMTMPSFEKPYPKV</sequence>
<proteinExistence type="predicted"/>
<gene>
    <name evidence="2" type="ORF">METZ01_LOCUS347031</name>
</gene>
<reference evidence="2" key="1">
    <citation type="submission" date="2018-05" db="EMBL/GenBank/DDBJ databases">
        <authorList>
            <person name="Lanie J.A."/>
            <person name="Ng W.-L."/>
            <person name="Kazmierczak K.M."/>
            <person name="Andrzejewski T.M."/>
            <person name="Davidsen T.M."/>
            <person name="Wayne K.J."/>
            <person name="Tettelin H."/>
            <person name="Glass J.I."/>
            <person name="Rusch D."/>
            <person name="Podicherti R."/>
            <person name="Tsui H.-C.T."/>
            <person name="Winkler M.E."/>
        </authorList>
    </citation>
    <scope>NUCLEOTIDE SEQUENCE</scope>
</reference>
<protein>
    <recommendedName>
        <fullName evidence="1">SnoaL-like domain-containing protein</fullName>
    </recommendedName>
</protein>